<reference evidence="1 2" key="2">
    <citation type="submission" date="2018-11" db="EMBL/GenBank/DDBJ databases">
        <authorList>
            <consortium name="Pathogen Informatics"/>
        </authorList>
    </citation>
    <scope>NUCLEOTIDE SEQUENCE [LARGE SCALE GENOMIC DNA]</scope>
</reference>
<reference evidence="3" key="1">
    <citation type="submission" date="2017-02" db="UniProtKB">
        <authorList>
            <consortium name="WormBaseParasite"/>
        </authorList>
    </citation>
    <scope>IDENTIFICATION</scope>
</reference>
<dbReference type="EMBL" id="UZAG01023183">
    <property type="protein sequence ID" value="VDO55947.1"/>
    <property type="molecule type" value="Genomic_DNA"/>
</dbReference>
<evidence type="ECO:0000313" key="1">
    <source>
        <dbReference type="EMBL" id="VDO55947.1"/>
    </source>
</evidence>
<dbReference type="Proteomes" id="UP000280834">
    <property type="component" value="Unassembled WGS sequence"/>
</dbReference>
<gene>
    <name evidence="1" type="ORF">BTMF_LOCUS15812</name>
</gene>
<dbReference type="AlphaFoldDB" id="A0A0R3RCS6"/>
<organism evidence="3">
    <name type="scientific">Brugia timori</name>
    <dbReference type="NCBI Taxonomy" id="42155"/>
    <lineage>
        <taxon>Eukaryota</taxon>
        <taxon>Metazoa</taxon>
        <taxon>Ecdysozoa</taxon>
        <taxon>Nematoda</taxon>
        <taxon>Chromadorea</taxon>
        <taxon>Rhabditida</taxon>
        <taxon>Spirurina</taxon>
        <taxon>Spiruromorpha</taxon>
        <taxon>Filarioidea</taxon>
        <taxon>Onchocercidae</taxon>
        <taxon>Brugia</taxon>
    </lineage>
</organism>
<evidence type="ECO:0000313" key="3">
    <source>
        <dbReference type="WBParaSite" id="BTMF_0001784801-mRNA-1"/>
    </source>
</evidence>
<protein>
    <submittedName>
        <fullName evidence="1 3">Uncharacterized protein</fullName>
    </submittedName>
</protein>
<keyword evidence="2" id="KW-1185">Reference proteome</keyword>
<proteinExistence type="predicted"/>
<dbReference type="WBParaSite" id="BTMF_0001784801-mRNA-1">
    <property type="protein sequence ID" value="BTMF_0001784801-mRNA-1"/>
    <property type="gene ID" value="BTMF_0001784801"/>
</dbReference>
<accession>A0A0R3RCS6</accession>
<sequence length="136" mass="15120">MHVPATMRLRSDHLSVAWPGKLNLTPARRSHYDEKNNNDFRKGIFAVAWTAQRSLLAEPSVDDSCLLHLHETGDPTGIRTPVATVKGWCPRPLDDRVKTLGTVLRSALLLFSTLLMVEVNGIEPMTSCMPCKRSPS</sequence>
<name>A0A0R3RCS6_9BILA</name>
<evidence type="ECO:0000313" key="2">
    <source>
        <dbReference type="Proteomes" id="UP000280834"/>
    </source>
</evidence>